<dbReference type="GeneID" id="102374347"/>
<dbReference type="Proteomes" id="UP000189705">
    <property type="component" value="Unplaced"/>
</dbReference>
<dbReference type="SUPFAM" id="SSF48371">
    <property type="entry name" value="ARM repeat"/>
    <property type="match status" value="1"/>
</dbReference>
<dbReference type="Gene3D" id="1.25.10.10">
    <property type="entry name" value="Leucine-rich Repeat Variant"/>
    <property type="match status" value="2"/>
</dbReference>
<feature type="region of interest" description="Disordered" evidence="2">
    <location>
        <begin position="449"/>
        <end position="477"/>
    </location>
</feature>
<feature type="region of interest" description="Disordered" evidence="2">
    <location>
        <begin position="159"/>
        <end position="192"/>
    </location>
</feature>
<name>A0A3Q0HGQ6_ALLSI</name>
<proteinExistence type="predicted"/>
<feature type="coiled-coil region" evidence="1">
    <location>
        <begin position="890"/>
        <end position="917"/>
    </location>
</feature>
<evidence type="ECO:0000313" key="4">
    <source>
        <dbReference type="RefSeq" id="XP_025071126.1"/>
    </source>
</evidence>
<dbReference type="PANTHER" id="PTHR12697">
    <property type="entry name" value="PBS LYASE HEAT-LIKE PROTEIN"/>
    <property type="match status" value="1"/>
</dbReference>
<sequence>MASLDQVCFPVAEARYFTSARRMNISTLCSSNNPFAIDDKLRVTLSESHEPSGHFQSCSNSPVDLQTTKTTRPLQDTCLSQPCYSQCYVKYLKKIATDLRFSKEVVKHRGLPTLPYKECDFKYLYDASGIIQKPQNKESIAKKVGQPLKLHPLKQPPCLLKSDIPPPTGTREESLWRTKRQSSPSPLLHETPFSKTFLTESHEMSSTAVTRRGQEKKVSPGDASVSRIRCQGWEEMLLKKLNRTTAQWIVNQQATWGGWIQDKPHSFTKQKFDWNRIRDELSSESDLKLLDEIQAGEDAMEVSSQSQAQQKPETLLPVYYRLPAYCTRVLPADDPVGYNSTADETERKCLRPASPMKKWERPTSCLRKYTYAAKNAFEHELYFGTVKIVHQMDKRGKDCFILENHDEYYKHLQQHFPRPPVHWSFQPQKAAQKPEKGAFRWTALPTQADDFVQRGQEPPQAKTSKGRKEPKESKAGLPEDMHILRTMLEQWKNAWKLTPQWQNATIEGLTRALTDIHDVVRVSAIITCASAVVERPRSDTSNQESVVEIDGTGKVPEIQDVPEELQPLLKKTLRHESAHVRMAAAVCHYATGMRNEEARAVMQDALVHGNSADSWAAAQCLALDGIITLPVVTKILSQLFDKNDETTEKQACLLLTQLSERTSLVYSLLAAKLNSCQWKDRILACKALSRIRGYVSQDLKNKLVQLMWKDWKLDVRQAAALALGHMKFGKEVHDQLRVKLKRGDCRTKVEALSLIGWLRFMTAKLLPGFLQCFSNDFVAVRREACLTAGALRIKDETVLKCLLKTMQTDPHWKIKAFAIRALGQIGHVSPQLKRLLLWAVHYEEKPGVRKEACRAIVTLHLQDESVQATLLERVILEPNEMVREEINQAMKALNFQHKEDQKTVEKIKNEISSLSQKALVTQKLLKLEEIIDHLWQKADRIYHAEEHSSDYKDILENLRAALESTSIESYSSTTMTSKIWTPNSGLPVCASTMRKLHQVPGHEKPSYYHLNLTTMKRQSCSSKESIPAERGQPSSSLCR</sequence>
<evidence type="ECO:0000256" key="1">
    <source>
        <dbReference type="SAM" id="Coils"/>
    </source>
</evidence>
<dbReference type="AlphaFoldDB" id="A0A3Q0HGQ6"/>
<keyword evidence="1" id="KW-0175">Coiled coil</keyword>
<accession>A0A3Q0HGQ6</accession>
<keyword evidence="3" id="KW-1185">Reference proteome</keyword>
<feature type="compositionally biased region" description="Basic and acidic residues" evidence="2">
    <location>
        <begin position="466"/>
        <end position="477"/>
    </location>
</feature>
<feature type="region of interest" description="Disordered" evidence="2">
    <location>
        <begin position="1019"/>
        <end position="1039"/>
    </location>
</feature>
<gene>
    <name evidence="4" type="primary">HEATR4</name>
</gene>
<organism evidence="3 4">
    <name type="scientific">Alligator sinensis</name>
    <name type="common">Chinese alligator</name>
    <dbReference type="NCBI Taxonomy" id="38654"/>
    <lineage>
        <taxon>Eukaryota</taxon>
        <taxon>Metazoa</taxon>
        <taxon>Chordata</taxon>
        <taxon>Craniata</taxon>
        <taxon>Vertebrata</taxon>
        <taxon>Euteleostomi</taxon>
        <taxon>Archelosauria</taxon>
        <taxon>Archosauria</taxon>
        <taxon>Crocodylia</taxon>
        <taxon>Alligatoridae</taxon>
        <taxon>Alligatorinae</taxon>
        <taxon>Alligator</taxon>
    </lineage>
</organism>
<evidence type="ECO:0000256" key="2">
    <source>
        <dbReference type="SAM" id="MobiDB-lite"/>
    </source>
</evidence>
<dbReference type="CTD" id="399671"/>
<evidence type="ECO:0000313" key="3">
    <source>
        <dbReference type="Proteomes" id="UP000189705"/>
    </source>
</evidence>
<dbReference type="InterPro" id="IPR011989">
    <property type="entry name" value="ARM-like"/>
</dbReference>
<dbReference type="PANTHER" id="PTHR12697:SF20">
    <property type="entry name" value="HEAT REPEAT-CONTAINING PROTEIN 4"/>
    <property type="match status" value="1"/>
</dbReference>
<dbReference type="InterPro" id="IPR016024">
    <property type="entry name" value="ARM-type_fold"/>
</dbReference>
<dbReference type="RefSeq" id="XP_025071126.1">
    <property type="nucleotide sequence ID" value="XM_025215341.1"/>
</dbReference>
<reference evidence="4" key="1">
    <citation type="submission" date="2025-08" db="UniProtKB">
        <authorList>
            <consortium name="RefSeq"/>
        </authorList>
    </citation>
    <scope>IDENTIFICATION</scope>
</reference>
<dbReference type="Pfam" id="PF13646">
    <property type="entry name" value="HEAT_2"/>
    <property type="match status" value="1"/>
</dbReference>
<protein>
    <submittedName>
        <fullName evidence="4">HEAT repeat-containing protein 4 isoform X2</fullName>
    </submittedName>
</protein>
<dbReference type="GO" id="GO:0016491">
    <property type="term" value="F:oxidoreductase activity"/>
    <property type="evidence" value="ECO:0007669"/>
    <property type="project" value="TreeGrafter"/>
</dbReference>